<gene>
    <name evidence="1" type="ORF">DPEC_G00211600</name>
</gene>
<accession>A0ACC2G6A2</accession>
<evidence type="ECO:0000313" key="2">
    <source>
        <dbReference type="Proteomes" id="UP001157502"/>
    </source>
</evidence>
<reference evidence="1" key="1">
    <citation type="submission" date="2021-05" db="EMBL/GenBank/DDBJ databases">
        <authorList>
            <person name="Pan Q."/>
            <person name="Jouanno E."/>
            <person name="Zahm M."/>
            <person name="Klopp C."/>
            <person name="Cabau C."/>
            <person name="Louis A."/>
            <person name="Berthelot C."/>
            <person name="Parey E."/>
            <person name="Roest Crollius H."/>
            <person name="Montfort J."/>
            <person name="Robinson-Rechavi M."/>
            <person name="Bouchez O."/>
            <person name="Lampietro C."/>
            <person name="Lopez Roques C."/>
            <person name="Donnadieu C."/>
            <person name="Postlethwait J."/>
            <person name="Bobe J."/>
            <person name="Dillon D."/>
            <person name="Chandos A."/>
            <person name="von Hippel F."/>
            <person name="Guiguen Y."/>
        </authorList>
    </citation>
    <scope>NUCLEOTIDE SEQUENCE</scope>
    <source>
        <strain evidence="1">YG-Jan2019</strain>
    </source>
</reference>
<protein>
    <submittedName>
        <fullName evidence="1">Uncharacterized protein</fullName>
    </submittedName>
</protein>
<keyword evidence="2" id="KW-1185">Reference proteome</keyword>
<name>A0ACC2G6A2_DALPE</name>
<evidence type="ECO:0000313" key="1">
    <source>
        <dbReference type="EMBL" id="KAJ7999070.1"/>
    </source>
</evidence>
<organism evidence="1 2">
    <name type="scientific">Dallia pectoralis</name>
    <name type="common">Alaska blackfish</name>
    <dbReference type="NCBI Taxonomy" id="75939"/>
    <lineage>
        <taxon>Eukaryota</taxon>
        <taxon>Metazoa</taxon>
        <taxon>Chordata</taxon>
        <taxon>Craniata</taxon>
        <taxon>Vertebrata</taxon>
        <taxon>Euteleostomi</taxon>
        <taxon>Actinopterygii</taxon>
        <taxon>Neopterygii</taxon>
        <taxon>Teleostei</taxon>
        <taxon>Protacanthopterygii</taxon>
        <taxon>Esociformes</taxon>
        <taxon>Umbridae</taxon>
        <taxon>Dallia</taxon>
    </lineage>
</organism>
<proteinExistence type="predicted"/>
<dbReference type="Proteomes" id="UP001157502">
    <property type="component" value="Chromosome 17"/>
</dbReference>
<sequence length="82" mass="9531">MEKLSWAQENDITAEKTDVKALLYPPFPALTPRSPLLPWESDHNDTLVWPSTAVVLWRHLSGHIWMQENFCERPAESEDPLF</sequence>
<comment type="caution">
    <text evidence="1">The sequence shown here is derived from an EMBL/GenBank/DDBJ whole genome shotgun (WGS) entry which is preliminary data.</text>
</comment>
<dbReference type="EMBL" id="CM055744">
    <property type="protein sequence ID" value="KAJ7999070.1"/>
    <property type="molecule type" value="Genomic_DNA"/>
</dbReference>